<dbReference type="EMBL" id="CAMXCT020001416">
    <property type="protein sequence ID" value="CAL1143271.1"/>
    <property type="molecule type" value="Genomic_DNA"/>
</dbReference>
<sequence>MAEDDDGKNKGFRCLPFLYSYWPTLLRLLLVALGALLLLAVALRRWYGMETENVIYKASNSGLDMGIMNSLRGFGGDEFHYHPFVPAVDDAADAANGNGPEADALGTAVTLGTVEEEAPASALEAVDWDAGNGNQEEIEEAEAREVEETANFAKMYKKLNPGSEISRMAAVQVKTKLCGNFVQQRLQLISVLLAAVSIGAQVVLPEEIGTQKLPFGQLFDVEKMKQLIQKVYTRHWCTRRTLTAHQTWCSNAHIPGMLTAAQMAQFLADREIVTETLLLSKNITNFRDARELQNYGDLVPELRNLEAVSGCERLWSKRFPNGIRKVDLLKVDRLVSIEVDCHFYKKVRFAEPAVEYRKFWSITDALVWNTKLVRTQEEFQRKLFRDFGAVARDKAKSLGYSHPEEPKFAVLKLPDDPCSTAHCPDLGNILLSEGVQPGLPLYIAFSSADAVKQYQSRMQGGVLETVFTVVTKDMLDPGQHDETTWAALDFMTAEGAGMFVGPSRSIFSSLVLLSRQRMKFEAFHFDGRITMLEEDGILRPEKSTAVPMLRSPLKWVFSLSLGAKTSSAWNMTLAAVRSASISPESLVPVCLTDAAPMSELAHGMVQMGVRVLYHRPDWMDKMKPIFNRWKRKSDKKWKFAFPDFDGTRGSLLRIDIPIVGFLDHFVLYTDVDIIFQRRLNWETILQTDVESFMREATEATEAGETIYGKPGYLGLPEFFAMSTEFQQSSNRDKMDTGVMLMNLRNLQGTYQNFTDFLFDPNRAWEAWPDFNTADPCGYKSYYRNKGQGPFMAAGGEHPELVDSVDPKEFIVSYVRNWKFYWEQRDGDGDPVIMHFHGPKCAARRSLRQPGSCDTDIVPFVFEGVIRFDQFRNMLEHCNTGGRCQKLCKEYQVQLGIFDAPFEKVHFVCLEHLQPCY</sequence>
<accession>A0A9P1CED8</accession>
<dbReference type="EMBL" id="CAMXCT030001416">
    <property type="protein sequence ID" value="CAL4777208.1"/>
    <property type="molecule type" value="Genomic_DNA"/>
</dbReference>
<evidence type="ECO:0000313" key="3">
    <source>
        <dbReference type="EMBL" id="CAL1143271.1"/>
    </source>
</evidence>
<dbReference type="GO" id="GO:0016740">
    <property type="term" value="F:transferase activity"/>
    <property type="evidence" value="ECO:0007669"/>
    <property type="project" value="UniProtKB-KW"/>
</dbReference>
<evidence type="ECO:0000313" key="2">
    <source>
        <dbReference type="EMBL" id="CAI3989896.1"/>
    </source>
</evidence>
<reference evidence="2" key="1">
    <citation type="submission" date="2022-10" db="EMBL/GenBank/DDBJ databases">
        <authorList>
            <person name="Chen Y."/>
            <person name="Dougan E. K."/>
            <person name="Chan C."/>
            <person name="Rhodes N."/>
            <person name="Thang M."/>
        </authorList>
    </citation>
    <scope>NUCLEOTIDE SEQUENCE</scope>
</reference>
<keyword evidence="5" id="KW-1185">Reference proteome</keyword>
<proteinExistence type="predicted"/>
<name>A0A9P1CED8_9DINO</name>
<evidence type="ECO:0000313" key="4">
    <source>
        <dbReference type="EMBL" id="CAL4777208.1"/>
    </source>
</evidence>
<dbReference type="EMBL" id="CAMXCT010001416">
    <property type="protein sequence ID" value="CAI3989896.1"/>
    <property type="molecule type" value="Genomic_DNA"/>
</dbReference>
<dbReference type="AlphaFoldDB" id="A0A9P1CED8"/>
<protein>
    <submittedName>
        <fullName evidence="4">Nucleotide-diphospho-sugar transferase domain-containing protein</fullName>
    </submittedName>
</protein>
<keyword evidence="4" id="KW-0808">Transferase</keyword>
<organism evidence="2">
    <name type="scientific">Cladocopium goreaui</name>
    <dbReference type="NCBI Taxonomy" id="2562237"/>
    <lineage>
        <taxon>Eukaryota</taxon>
        <taxon>Sar</taxon>
        <taxon>Alveolata</taxon>
        <taxon>Dinophyceae</taxon>
        <taxon>Suessiales</taxon>
        <taxon>Symbiodiniaceae</taxon>
        <taxon>Cladocopium</taxon>
    </lineage>
</organism>
<evidence type="ECO:0000313" key="5">
    <source>
        <dbReference type="Proteomes" id="UP001152797"/>
    </source>
</evidence>
<gene>
    <name evidence="2" type="ORF">C1SCF055_LOCUS16926</name>
</gene>
<keyword evidence="1" id="KW-0472">Membrane</keyword>
<keyword evidence="1" id="KW-1133">Transmembrane helix</keyword>
<feature type="transmembrane region" description="Helical" evidence="1">
    <location>
        <begin position="25"/>
        <end position="43"/>
    </location>
</feature>
<reference evidence="3" key="2">
    <citation type="submission" date="2024-04" db="EMBL/GenBank/DDBJ databases">
        <authorList>
            <person name="Chen Y."/>
            <person name="Shah S."/>
            <person name="Dougan E. K."/>
            <person name="Thang M."/>
            <person name="Chan C."/>
        </authorList>
    </citation>
    <scope>NUCLEOTIDE SEQUENCE [LARGE SCALE GENOMIC DNA]</scope>
</reference>
<keyword evidence="1" id="KW-0812">Transmembrane</keyword>
<evidence type="ECO:0000256" key="1">
    <source>
        <dbReference type="SAM" id="Phobius"/>
    </source>
</evidence>
<comment type="caution">
    <text evidence="2">The sequence shown here is derived from an EMBL/GenBank/DDBJ whole genome shotgun (WGS) entry which is preliminary data.</text>
</comment>
<dbReference type="Proteomes" id="UP001152797">
    <property type="component" value="Unassembled WGS sequence"/>
</dbReference>